<accession>A0AAE9F8C2</accession>
<dbReference type="InterPro" id="IPR056674">
    <property type="entry name" value="DUF7772"/>
</dbReference>
<dbReference type="PANTHER" id="PTHR31330:SF1">
    <property type="entry name" value="NEMATODE SPECIFIC PEPTIDE FAMILY, GROUP C"/>
    <property type="match status" value="1"/>
</dbReference>
<dbReference type="Pfam" id="PF24977">
    <property type="entry name" value="DUF7772"/>
    <property type="match status" value="1"/>
</dbReference>
<organism evidence="2 3">
    <name type="scientific">Caenorhabditis briggsae</name>
    <dbReference type="NCBI Taxonomy" id="6238"/>
    <lineage>
        <taxon>Eukaryota</taxon>
        <taxon>Metazoa</taxon>
        <taxon>Ecdysozoa</taxon>
        <taxon>Nematoda</taxon>
        <taxon>Chromadorea</taxon>
        <taxon>Rhabditida</taxon>
        <taxon>Rhabditina</taxon>
        <taxon>Rhabditomorpha</taxon>
        <taxon>Rhabditoidea</taxon>
        <taxon>Rhabditidae</taxon>
        <taxon>Peloderinae</taxon>
        <taxon>Caenorhabditis</taxon>
    </lineage>
</organism>
<proteinExistence type="predicted"/>
<dbReference type="Proteomes" id="UP000829354">
    <property type="component" value="Chromosome X"/>
</dbReference>
<dbReference type="SUPFAM" id="SSF56112">
    <property type="entry name" value="Protein kinase-like (PK-like)"/>
    <property type="match status" value="1"/>
</dbReference>
<dbReference type="PANTHER" id="PTHR31330">
    <property type="entry name" value="NEMATODE SPECIFIC PEPTIDE FAMILY, GROUP C"/>
    <property type="match status" value="1"/>
</dbReference>
<reference evidence="2 3" key="1">
    <citation type="submission" date="2022-04" db="EMBL/GenBank/DDBJ databases">
        <title>Chromosome-level reference genomes for two strains of Caenorhabditis briggsae: an improved platform for comparative genomics.</title>
        <authorList>
            <person name="Stevens L."/>
            <person name="Andersen E."/>
        </authorList>
    </citation>
    <scope>NUCLEOTIDE SEQUENCE [LARGE SCALE GENOMIC DNA]</scope>
    <source>
        <strain evidence="2">VX34</strain>
        <tissue evidence="2">Whole-organism</tissue>
    </source>
</reference>
<evidence type="ECO:0000313" key="3">
    <source>
        <dbReference type="Proteomes" id="UP000829354"/>
    </source>
</evidence>
<protein>
    <recommendedName>
        <fullName evidence="4">Protein kinase domain-containing protein</fullName>
    </recommendedName>
</protein>
<feature type="signal peptide" evidence="1">
    <location>
        <begin position="1"/>
        <end position="17"/>
    </location>
</feature>
<keyword evidence="3" id="KW-1185">Reference proteome</keyword>
<dbReference type="EMBL" id="CP092625">
    <property type="protein sequence ID" value="UMM40849.1"/>
    <property type="molecule type" value="Genomic_DNA"/>
</dbReference>
<evidence type="ECO:0000313" key="2">
    <source>
        <dbReference type="EMBL" id="UMM40849.1"/>
    </source>
</evidence>
<dbReference type="InterPro" id="IPR011009">
    <property type="entry name" value="Kinase-like_dom_sf"/>
</dbReference>
<gene>
    <name evidence="2" type="ORF">L5515_017355</name>
</gene>
<evidence type="ECO:0000256" key="1">
    <source>
        <dbReference type="SAM" id="SignalP"/>
    </source>
</evidence>
<dbReference type="AlphaFoldDB" id="A0AAE9F8C2"/>
<keyword evidence="1" id="KW-0732">Signal</keyword>
<sequence length="375" mass="42483">MMFRILLAFCLFSTAASVTLVICQQYCSSVQGAASYDNCAPWNSYALATNQTCYNLCVHNCAAVYDGSCMTGNGFRCCLKTTPTKTQEFVTSGCNKLYNNLPGMSYIPNGTILNERFVIERQLGAWYGERCYHGRDSQNNKQIVLKAFLPADPRIQAYVDFFKECSGMQGIPTFLAHFSSYESEFIAHEYNGVLLRGILNARMFHISLENTIRLGYRLFKILHAIHLKGYELVVNLTYFGHAALIDEPPSNNKIILGPYQSLHVSRGGAYSRIDDYISVVLVMLSCQTINPFDFNINRDLTHVQKKDNFHANPYAVLTPQTMWLGDLYLQLEEMRADRLSHLQVMAALRRAVPGFDPQTAITYRNDVESVYHLID</sequence>
<name>A0AAE9F8C2_CAEBR</name>
<evidence type="ECO:0008006" key="4">
    <source>
        <dbReference type="Google" id="ProtNLM"/>
    </source>
</evidence>
<feature type="chain" id="PRO_5042084943" description="Protein kinase domain-containing protein" evidence="1">
    <location>
        <begin position="18"/>
        <end position="375"/>
    </location>
</feature>